<proteinExistence type="predicted"/>
<feature type="modified residue" description="4-aspartylphosphate" evidence="4">
    <location>
        <position position="102"/>
    </location>
</feature>
<dbReference type="GO" id="GO:0000160">
    <property type="term" value="P:phosphorelay signal transduction system"/>
    <property type="evidence" value="ECO:0007669"/>
    <property type="project" value="InterPro"/>
</dbReference>
<keyword evidence="1" id="KW-0805">Transcription regulation</keyword>
<dbReference type="AlphaFoldDB" id="A0A972JZS5"/>
<keyword evidence="5" id="KW-0472">Membrane</keyword>
<keyword evidence="5" id="KW-0812">Transmembrane</keyword>
<evidence type="ECO:0000256" key="3">
    <source>
        <dbReference type="ARBA" id="ARBA00023163"/>
    </source>
</evidence>
<evidence type="ECO:0000256" key="5">
    <source>
        <dbReference type="SAM" id="Phobius"/>
    </source>
</evidence>
<dbReference type="Gene3D" id="3.40.50.2300">
    <property type="match status" value="1"/>
</dbReference>
<name>A0A972JZS5_9BACL</name>
<keyword evidence="2" id="KW-0238">DNA-binding</keyword>
<evidence type="ECO:0000259" key="7">
    <source>
        <dbReference type="PROSITE" id="PS50110"/>
    </source>
</evidence>
<dbReference type="InterPro" id="IPR018060">
    <property type="entry name" value="HTH_AraC"/>
</dbReference>
<evidence type="ECO:0000256" key="2">
    <source>
        <dbReference type="ARBA" id="ARBA00023125"/>
    </source>
</evidence>
<keyword evidence="5" id="KW-1133">Transmembrane helix</keyword>
<dbReference type="InterPro" id="IPR009057">
    <property type="entry name" value="Homeodomain-like_sf"/>
</dbReference>
<dbReference type="Pfam" id="PF12833">
    <property type="entry name" value="HTH_18"/>
    <property type="match status" value="1"/>
</dbReference>
<dbReference type="GO" id="GO:0003700">
    <property type="term" value="F:DNA-binding transcription factor activity"/>
    <property type="evidence" value="ECO:0007669"/>
    <property type="project" value="InterPro"/>
</dbReference>
<dbReference type="Pfam" id="PF00072">
    <property type="entry name" value="Response_reg"/>
    <property type="match status" value="1"/>
</dbReference>
<reference evidence="8" key="1">
    <citation type="submission" date="2019-10" db="EMBL/GenBank/DDBJ databases">
        <title>Description of Paenibacillus glebae sp. nov.</title>
        <authorList>
            <person name="Carlier A."/>
            <person name="Qi S."/>
        </authorList>
    </citation>
    <scope>NUCLEOTIDE SEQUENCE</scope>
    <source>
        <strain evidence="8">LMG 31456</strain>
    </source>
</reference>
<keyword evidence="9" id="KW-1185">Reference proteome</keyword>
<evidence type="ECO:0000256" key="1">
    <source>
        <dbReference type="ARBA" id="ARBA00023015"/>
    </source>
</evidence>
<protein>
    <submittedName>
        <fullName evidence="8">Response regulator</fullName>
    </submittedName>
</protein>
<dbReference type="SMART" id="SM00342">
    <property type="entry name" value="HTH_ARAC"/>
    <property type="match status" value="1"/>
</dbReference>
<dbReference type="InterPro" id="IPR001789">
    <property type="entry name" value="Sig_transdc_resp-reg_receiver"/>
</dbReference>
<evidence type="ECO:0000313" key="9">
    <source>
        <dbReference type="Proteomes" id="UP000641588"/>
    </source>
</evidence>
<feature type="domain" description="Response regulatory" evidence="7">
    <location>
        <begin position="50"/>
        <end position="167"/>
    </location>
</feature>
<feature type="domain" description="HTH araC/xylS-type" evidence="6">
    <location>
        <begin position="472"/>
        <end position="568"/>
    </location>
</feature>
<dbReference type="Proteomes" id="UP000641588">
    <property type="component" value="Unassembled WGS sequence"/>
</dbReference>
<comment type="caution">
    <text evidence="8">The sequence shown here is derived from an EMBL/GenBank/DDBJ whole genome shotgun (WGS) entry which is preliminary data.</text>
</comment>
<dbReference type="SUPFAM" id="SSF52172">
    <property type="entry name" value="CheY-like"/>
    <property type="match status" value="1"/>
</dbReference>
<dbReference type="CDD" id="cd17536">
    <property type="entry name" value="REC_YesN-like"/>
    <property type="match status" value="1"/>
</dbReference>
<dbReference type="PANTHER" id="PTHR43280">
    <property type="entry name" value="ARAC-FAMILY TRANSCRIPTIONAL REGULATOR"/>
    <property type="match status" value="1"/>
</dbReference>
<dbReference type="Gene3D" id="1.10.10.60">
    <property type="entry name" value="Homeodomain-like"/>
    <property type="match status" value="2"/>
</dbReference>
<sequence length="568" mass="66583">MALKQLFICLLMMMAAPPFVSVFRYYLRQNECRCSYYKLSNLRENRAMYKVMLVDDDVPMIKYLSKLIDWGLLQIEIVAVAHSGKRALQLFRETSPDIVITDIGMPLMDGMELAAEMQKLKPEVRILFLTCHQEFHYARKAVQLDADDYLIKDEITAEQLEESLRKSVQDLKTVRQQLEEISYKREIFMNKDVLKRQFLKQLTLEDRHDDLLTSGKQLGIEWKHSHFMIAMGNLNYASFPKRYRYKDEPILLYAISNIAEEMLDGSLEITTLTDQESYFLCILNYQPNLSCNIVERFSSFLASLREKIHSFLRIGIHVYYSSPFKGISNISQELRSLKQDNREAFYSEISFGVLPSSELKLWNHEIMVTLEALWSRLVQGFKDSDDNAITIALEEIKEKAKHQQLDPVELMGKCSQWIRVMEFERDLKGEDSFHRCLQQCGRWDAAVELMKSRIQEIMISGTSSSEKNMKLKQIDRYISEHLSENITLVDMADTLFLNPSYFSRSFKLETGMNFTDYVHRYKMNIACKLLKESMESTEIIAFKLGYMERTYFSKVFKKYVGVSPKDYR</sequence>
<dbReference type="GO" id="GO:0043565">
    <property type="term" value="F:sequence-specific DNA binding"/>
    <property type="evidence" value="ECO:0007669"/>
    <property type="project" value="InterPro"/>
</dbReference>
<dbReference type="InterPro" id="IPR011006">
    <property type="entry name" value="CheY-like_superfamily"/>
</dbReference>
<dbReference type="EMBL" id="WHOD01000052">
    <property type="protein sequence ID" value="NOU93906.1"/>
    <property type="molecule type" value="Genomic_DNA"/>
</dbReference>
<evidence type="ECO:0000259" key="6">
    <source>
        <dbReference type="PROSITE" id="PS01124"/>
    </source>
</evidence>
<dbReference type="PANTHER" id="PTHR43280:SF2">
    <property type="entry name" value="HTH-TYPE TRANSCRIPTIONAL REGULATOR EXSA"/>
    <property type="match status" value="1"/>
</dbReference>
<dbReference type="SMART" id="SM00448">
    <property type="entry name" value="REC"/>
    <property type="match status" value="1"/>
</dbReference>
<feature type="transmembrane region" description="Helical" evidence="5">
    <location>
        <begin position="7"/>
        <end position="27"/>
    </location>
</feature>
<accession>A0A972JZS5</accession>
<gene>
    <name evidence="8" type="ORF">GC093_11860</name>
</gene>
<dbReference type="PROSITE" id="PS01124">
    <property type="entry name" value="HTH_ARAC_FAMILY_2"/>
    <property type="match status" value="1"/>
</dbReference>
<keyword evidence="4" id="KW-0597">Phosphoprotein</keyword>
<organism evidence="8 9">
    <name type="scientific">Paenibacillus foliorum</name>
    <dbReference type="NCBI Taxonomy" id="2654974"/>
    <lineage>
        <taxon>Bacteria</taxon>
        <taxon>Bacillati</taxon>
        <taxon>Bacillota</taxon>
        <taxon>Bacilli</taxon>
        <taxon>Bacillales</taxon>
        <taxon>Paenibacillaceae</taxon>
        <taxon>Paenibacillus</taxon>
    </lineage>
</organism>
<dbReference type="PROSITE" id="PS50110">
    <property type="entry name" value="RESPONSE_REGULATORY"/>
    <property type="match status" value="1"/>
</dbReference>
<keyword evidence="3" id="KW-0804">Transcription</keyword>
<evidence type="ECO:0000313" key="8">
    <source>
        <dbReference type="EMBL" id="NOU93906.1"/>
    </source>
</evidence>
<dbReference type="SUPFAM" id="SSF46689">
    <property type="entry name" value="Homeodomain-like"/>
    <property type="match status" value="2"/>
</dbReference>
<evidence type="ECO:0000256" key="4">
    <source>
        <dbReference type="PROSITE-ProRule" id="PRU00169"/>
    </source>
</evidence>